<accession>A0AAP5IG19</accession>
<evidence type="ECO:0000313" key="2">
    <source>
        <dbReference type="Proteomes" id="UP000667802"/>
    </source>
</evidence>
<sequence length="78" mass="8529">MIRALVESAFTTGCFSVESEGLLYQVLATKSYQSKDLVLLASLYDAVKAGSIKREAPSNLVMEFPLQRIKQADTADTV</sequence>
<dbReference type="RefSeq" id="WP_208341810.1">
    <property type="nucleotide sequence ID" value="NZ_CAWQFN010000026.1"/>
</dbReference>
<evidence type="ECO:0000313" key="1">
    <source>
        <dbReference type="EMBL" id="MDR9898380.1"/>
    </source>
</evidence>
<gene>
    <name evidence="1" type="ORF">G7B40_028035</name>
</gene>
<organism evidence="1 2">
    <name type="scientific">Aetokthonos hydrillicola Thurmond2011</name>
    <dbReference type="NCBI Taxonomy" id="2712845"/>
    <lineage>
        <taxon>Bacteria</taxon>
        <taxon>Bacillati</taxon>
        <taxon>Cyanobacteriota</taxon>
        <taxon>Cyanophyceae</taxon>
        <taxon>Nostocales</taxon>
        <taxon>Hapalosiphonaceae</taxon>
        <taxon>Aetokthonos</taxon>
    </lineage>
</organism>
<dbReference type="AlphaFoldDB" id="A0AAP5IG19"/>
<dbReference type="EMBL" id="JAALHA020000017">
    <property type="protein sequence ID" value="MDR9898380.1"/>
    <property type="molecule type" value="Genomic_DNA"/>
</dbReference>
<keyword evidence="2" id="KW-1185">Reference proteome</keyword>
<comment type="caution">
    <text evidence="1">The sequence shown here is derived from an EMBL/GenBank/DDBJ whole genome shotgun (WGS) entry which is preliminary data.</text>
</comment>
<reference evidence="2" key="1">
    <citation type="journal article" date="2021" name="Science">
        <title>Hunting the eagle killer: A cyanobacterial neurotoxin causes vacuolar myelinopathy.</title>
        <authorList>
            <person name="Breinlinger S."/>
            <person name="Phillips T.J."/>
            <person name="Haram B.N."/>
            <person name="Mares J."/>
            <person name="Martinez Yerena J.A."/>
            <person name="Hrouzek P."/>
            <person name="Sobotka R."/>
            <person name="Henderson W.M."/>
            <person name="Schmieder P."/>
            <person name="Williams S.M."/>
            <person name="Lauderdale J.D."/>
            <person name="Wilde H.D."/>
            <person name="Gerrin W."/>
            <person name="Kust A."/>
            <person name="Washington J.W."/>
            <person name="Wagner C."/>
            <person name="Geier B."/>
            <person name="Liebeke M."/>
            <person name="Enke H."/>
            <person name="Niedermeyer T.H.J."/>
            <person name="Wilde S.B."/>
        </authorList>
    </citation>
    <scope>NUCLEOTIDE SEQUENCE [LARGE SCALE GENOMIC DNA]</scope>
    <source>
        <strain evidence="2">Thurmond2011</strain>
    </source>
</reference>
<name>A0AAP5IG19_9CYAN</name>
<dbReference type="Proteomes" id="UP000667802">
    <property type="component" value="Unassembled WGS sequence"/>
</dbReference>
<proteinExistence type="predicted"/>
<protein>
    <submittedName>
        <fullName evidence="1">Uncharacterized protein</fullName>
    </submittedName>
</protein>